<keyword evidence="5" id="KW-1185">Reference proteome</keyword>
<dbReference type="PANTHER" id="PTHR10334">
    <property type="entry name" value="CYSTEINE-RICH SECRETORY PROTEIN-RELATED"/>
    <property type="match status" value="1"/>
</dbReference>
<dbReference type="Pfam" id="PF00188">
    <property type="entry name" value="CAP"/>
    <property type="match status" value="1"/>
</dbReference>
<dbReference type="SMART" id="SM00198">
    <property type="entry name" value="SCP"/>
    <property type="match status" value="1"/>
</dbReference>
<protein>
    <recommendedName>
        <fullName evidence="3">SCP domain-containing protein</fullName>
    </recommendedName>
</protein>
<evidence type="ECO:0000313" key="4">
    <source>
        <dbReference type="EMBL" id="CAH0392347.1"/>
    </source>
</evidence>
<sequence length="370" mass="38287">MLSMKSCPFAVTLLLIVLISSCKGDQFADEVLAAHNHYRAAHGVPPLTLDEDLNALAQDWAVHLTQLGHMEHRDSEYGENVYYFWSSDPDYPVSGNDPVDSWYNEVKQYTYGTEGSGTGHFTQVVWKDSQRLGVGIAKSNGHVYVVCNYDPAGNVGGMYAENVLQPNGPVQPLGGGKKGRGGRPGSGGGSFSGGFQSFGPFGFKSGSFGPGSESPLSSFGPGMMKLGSFGGDSAPTSPFGRKSSFGGNSGSSSPFGGSSGSGSPQSRPGSPRTMRFTSGPIQISGGSGMPSQLASLLGGLSMPGGGSMGRMPGSPMTMPGSPGRASPMQMQRQPQVKLQRMPSLRFSSPPGGLGGARSLGGSPFPAFSGF</sequence>
<feature type="region of interest" description="Disordered" evidence="1">
    <location>
        <begin position="317"/>
        <end position="370"/>
    </location>
</feature>
<dbReference type="InterPro" id="IPR034113">
    <property type="entry name" value="SCP_GAPR1-like"/>
</dbReference>
<evidence type="ECO:0000256" key="2">
    <source>
        <dbReference type="SAM" id="SignalP"/>
    </source>
</evidence>
<dbReference type="FunFam" id="3.40.33.10:FF:000002">
    <property type="entry name" value="Golgi-associated plant pathogenesis-related protein 1"/>
    <property type="match status" value="1"/>
</dbReference>
<feature type="chain" id="PRO_5040380603" description="SCP domain-containing protein" evidence="2">
    <location>
        <begin position="25"/>
        <end position="370"/>
    </location>
</feature>
<dbReference type="Proteomes" id="UP001152759">
    <property type="component" value="Chromosome 6"/>
</dbReference>
<dbReference type="EMBL" id="OU963867">
    <property type="protein sequence ID" value="CAH0392347.1"/>
    <property type="molecule type" value="Genomic_DNA"/>
</dbReference>
<gene>
    <name evidence="4" type="ORF">BEMITA_LOCUS10873</name>
</gene>
<dbReference type="PRINTS" id="PR00837">
    <property type="entry name" value="V5TPXLIKE"/>
</dbReference>
<dbReference type="CDD" id="cd05382">
    <property type="entry name" value="CAP_GAPR1-like"/>
    <property type="match status" value="1"/>
</dbReference>
<dbReference type="AlphaFoldDB" id="A0A9P0F7H4"/>
<keyword evidence="2" id="KW-0732">Signal</keyword>
<accession>A0A9P0F7H4</accession>
<dbReference type="PROSITE" id="PS01009">
    <property type="entry name" value="CRISP_1"/>
    <property type="match status" value="1"/>
</dbReference>
<feature type="region of interest" description="Disordered" evidence="1">
    <location>
        <begin position="227"/>
        <end position="289"/>
    </location>
</feature>
<dbReference type="Gene3D" id="3.40.33.10">
    <property type="entry name" value="CAP"/>
    <property type="match status" value="1"/>
</dbReference>
<dbReference type="PROSITE" id="PS01010">
    <property type="entry name" value="CRISP_2"/>
    <property type="match status" value="1"/>
</dbReference>
<feature type="compositionally biased region" description="Low complexity" evidence="1">
    <location>
        <begin position="239"/>
        <end position="272"/>
    </location>
</feature>
<dbReference type="InterPro" id="IPR018244">
    <property type="entry name" value="Allrgn_V5/Tpx1_CS"/>
</dbReference>
<feature type="signal peptide" evidence="2">
    <location>
        <begin position="1"/>
        <end position="24"/>
    </location>
</feature>
<dbReference type="SUPFAM" id="SSF55797">
    <property type="entry name" value="PR-1-like"/>
    <property type="match status" value="1"/>
</dbReference>
<proteinExistence type="predicted"/>
<dbReference type="GO" id="GO:0005576">
    <property type="term" value="C:extracellular region"/>
    <property type="evidence" value="ECO:0007669"/>
    <property type="project" value="UniProtKB-SubCell"/>
</dbReference>
<reference evidence="4" key="1">
    <citation type="submission" date="2021-12" db="EMBL/GenBank/DDBJ databases">
        <authorList>
            <person name="King R."/>
        </authorList>
    </citation>
    <scope>NUCLEOTIDE SEQUENCE</scope>
</reference>
<dbReference type="InterPro" id="IPR035940">
    <property type="entry name" value="CAP_sf"/>
</dbReference>
<organism evidence="4 5">
    <name type="scientific">Bemisia tabaci</name>
    <name type="common">Sweetpotato whitefly</name>
    <name type="synonym">Aleurodes tabaci</name>
    <dbReference type="NCBI Taxonomy" id="7038"/>
    <lineage>
        <taxon>Eukaryota</taxon>
        <taxon>Metazoa</taxon>
        <taxon>Ecdysozoa</taxon>
        <taxon>Arthropoda</taxon>
        <taxon>Hexapoda</taxon>
        <taxon>Insecta</taxon>
        <taxon>Pterygota</taxon>
        <taxon>Neoptera</taxon>
        <taxon>Paraneoptera</taxon>
        <taxon>Hemiptera</taxon>
        <taxon>Sternorrhyncha</taxon>
        <taxon>Aleyrodoidea</taxon>
        <taxon>Aleyrodidae</taxon>
        <taxon>Aleyrodinae</taxon>
        <taxon>Bemisia</taxon>
    </lineage>
</organism>
<feature type="domain" description="SCP" evidence="3">
    <location>
        <begin position="26"/>
        <end position="157"/>
    </location>
</feature>
<evidence type="ECO:0000313" key="5">
    <source>
        <dbReference type="Proteomes" id="UP001152759"/>
    </source>
</evidence>
<dbReference type="PROSITE" id="PS51257">
    <property type="entry name" value="PROKAR_LIPOPROTEIN"/>
    <property type="match status" value="1"/>
</dbReference>
<feature type="region of interest" description="Disordered" evidence="1">
    <location>
        <begin position="166"/>
        <end position="191"/>
    </location>
</feature>
<dbReference type="InterPro" id="IPR001283">
    <property type="entry name" value="CRISP-related"/>
</dbReference>
<evidence type="ECO:0000259" key="3">
    <source>
        <dbReference type="SMART" id="SM00198"/>
    </source>
</evidence>
<evidence type="ECO:0000256" key="1">
    <source>
        <dbReference type="SAM" id="MobiDB-lite"/>
    </source>
</evidence>
<feature type="compositionally biased region" description="Gly residues" evidence="1">
    <location>
        <begin position="182"/>
        <end position="191"/>
    </location>
</feature>
<name>A0A9P0F7H4_BEMTA</name>
<dbReference type="InterPro" id="IPR014044">
    <property type="entry name" value="CAP_dom"/>
</dbReference>